<dbReference type="Gene3D" id="3.30.565.10">
    <property type="entry name" value="Histidine kinase-like ATPase, C-terminal domain"/>
    <property type="match status" value="1"/>
</dbReference>
<dbReference type="GO" id="GO:0005524">
    <property type="term" value="F:ATP binding"/>
    <property type="evidence" value="ECO:0007669"/>
    <property type="project" value="UniProtKB-KW"/>
</dbReference>
<dbReference type="PANTHER" id="PTHR35526">
    <property type="entry name" value="ANTI-SIGMA-F FACTOR RSBW-RELATED"/>
    <property type="match status" value="1"/>
</dbReference>
<dbReference type="SUPFAM" id="SSF55874">
    <property type="entry name" value="ATPase domain of HSP90 chaperone/DNA topoisomerase II/histidine kinase"/>
    <property type="match status" value="1"/>
</dbReference>
<dbReference type="EMBL" id="CP066831">
    <property type="protein sequence ID" value="QQM43207.1"/>
    <property type="molecule type" value="Genomic_DNA"/>
</dbReference>
<sequence length="118" mass="13045">MTRSVPEARRGARSVLAEWRIPTDAAEAIELIVSELSTNAVRHARVPDRFFEVALTYDGEKAVEIEVSDASPRLPEPQVTPLEAESGRGLPLVAALAESWELRARVIGKTVWARVRTQ</sequence>
<dbReference type="RefSeq" id="WP_200398043.1">
    <property type="nucleotide sequence ID" value="NZ_CP066831.1"/>
</dbReference>
<protein>
    <submittedName>
        <fullName evidence="3">ATP-binding protein</fullName>
    </submittedName>
</protein>
<accession>A0A7T7KYL8</accession>
<feature type="domain" description="Histidine kinase/HSP90-like ATPase" evidence="2">
    <location>
        <begin position="3"/>
        <end position="114"/>
    </location>
</feature>
<dbReference type="InterPro" id="IPR050267">
    <property type="entry name" value="Anti-sigma-factor_SerPK"/>
</dbReference>
<keyword evidence="3" id="KW-0067">ATP-binding</keyword>
<proteinExistence type="predicted"/>
<evidence type="ECO:0000256" key="1">
    <source>
        <dbReference type="ARBA" id="ARBA00022527"/>
    </source>
</evidence>
<dbReference type="PANTHER" id="PTHR35526:SF3">
    <property type="entry name" value="ANTI-SIGMA-F FACTOR RSBW"/>
    <property type="match status" value="1"/>
</dbReference>
<dbReference type="InterPro" id="IPR036890">
    <property type="entry name" value="HATPase_C_sf"/>
</dbReference>
<reference evidence="3 4" key="1">
    <citation type="submission" date="2020-12" db="EMBL/GenBank/DDBJ databases">
        <title>A novel species.</title>
        <authorList>
            <person name="Li K."/>
        </authorList>
    </citation>
    <scope>NUCLEOTIDE SEQUENCE [LARGE SCALE GENOMIC DNA]</scope>
    <source>
        <strain evidence="3 4">ZYC-3</strain>
    </source>
</reference>
<keyword evidence="1" id="KW-0808">Transferase</keyword>
<dbReference type="Proteomes" id="UP000595636">
    <property type="component" value="Chromosome"/>
</dbReference>
<gene>
    <name evidence="3" type="ORF">JEQ17_29905</name>
</gene>
<dbReference type="AlphaFoldDB" id="A0A7T7KYL8"/>
<dbReference type="Pfam" id="PF13581">
    <property type="entry name" value="HATPase_c_2"/>
    <property type="match status" value="1"/>
</dbReference>
<evidence type="ECO:0000313" key="4">
    <source>
        <dbReference type="Proteomes" id="UP000595636"/>
    </source>
</evidence>
<evidence type="ECO:0000313" key="3">
    <source>
        <dbReference type="EMBL" id="QQM43207.1"/>
    </source>
</evidence>
<keyword evidence="4" id="KW-1185">Reference proteome</keyword>
<dbReference type="KEGG" id="slf:JEQ17_29905"/>
<keyword evidence="3" id="KW-0547">Nucleotide-binding</keyword>
<dbReference type="GO" id="GO:0004674">
    <property type="term" value="F:protein serine/threonine kinase activity"/>
    <property type="evidence" value="ECO:0007669"/>
    <property type="project" value="UniProtKB-KW"/>
</dbReference>
<keyword evidence="1" id="KW-0723">Serine/threonine-protein kinase</keyword>
<dbReference type="InterPro" id="IPR003594">
    <property type="entry name" value="HATPase_dom"/>
</dbReference>
<organism evidence="3 4">
    <name type="scientific">Streptomyces liliifuscus</name>
    <dbReference type="NCBI Taxonomy" id="2797636"/>
    <lineage>
        <taxon>Bacteria</taxon>
        <taxon>Bacillati</taxon>
        <taxon>Actinomycetota</taxon>
        <taxon>Actinomycetes</taxon>
        <taxon>Kitasatosporales</taxon>
        <taxon>Streptomycetaceae</taxon>
        <taxon>Streptomyces</taxon>
    </lineage>
</organism>
<name>A0A7T7KYL8_9ACTN</name>
<keyword evidence="1" id="KW-0418">Kinase</keyword>
<dbReference type="CDD" id="cd16936">
    <property type="entry name" value="HATPase_RsbW-like"/>
    <property type="match status" value="1"/>
</dbReference>
<evidence type="ECO:0000259" key="2">
    <source>
        <dbReference type="Pfam" id="PF13581"/>
    </source>
</evidence>